<feature type="transmembrane region" description="Helical" evidence="9">
    <location>
        <begin position="20"/>
        <end position="42"/>
    </location>
</feature>
<dbReference type="NCBIfam" id="TIGR01297">
    <property type="entry name" value="CDF"/>
    <property type="match status" value="1"/>
</dbReference>
<evidence type="ECO:0000256" key="2">
    <source>
        <dbReference type="ARBA" id="ARBA00008873"/>
    </source>
</evidence>
<dbReference type="RefSeq" id="WP_153499431.1">
    <property type="nucleotide sequence ID" value="NZ_WIRE01000001.1"/>
</dbReference>
<comment type="caution">
    <text evidence="12">The sequence shown here is derived from an EMBL/GenBank/DDBJ whole genome shotgun (WGS) entry which is preliminary data.</text>
</comment>
<evidence type="ECO:0000256" key="1">
    <source>
        <dbReference type="ARBA" id="ARBA00004141"/>
    </source>
</evidence>
<proteinExistence type="inferred from homology"/>
<dbReference type="SUPFAM" id="SSF160240">
    <property type="entry name" value="Cation efflux protein cytoplasmic domain-like"/>
    <property type="match status" value="1"/>
</dbReference>
<keyword evidence="4 9" id="KW-0812">Transmembrane</keyword>
<protein>
    <submittedName>
        <fullName evidence="12">Cation diffusion facilitator family transporter</fullName>
    </submittedName>
</protein>
<dbReference type="Proteomes" id="UP000469421">
    <property type="component" value="Unassembled WGS sequence"/>
</dbReference>
<keyword evidence="6 9" id="KW-1133">Transmembrane helix</keyword>
<dbReference type="Gene3D" id="1.20.1510.10">
    <property type="entry name" value="Cation efflux protein transmembrane domain"/>
    <property type="match status" value="1"/>
</dbReference>
<evidence type="ECO:0000256" key="9">
    <source>
        <dbReference type="SAM" id="Phobius"/>
    </source>
</evidence>
<dbReference type="Pfam" id="PF01545">
    <property type="entry name" value="Cation_efflux"/>
    <property type="match status" value="1"/>
</dbReference>
<dbReference type="GO" id="GO:0005385">
    <property type="term" value="F:zinc ion transmembrane transporter activity"/>
    <property type="evidence" value="ECO:0007669"/>
    <property type="project" value="TreeGrafter"/>
</dbReference>
<evidence type="ECO:0000259" key="10">
    <source>
        <dbReference type="Pfam" id="PF01545"/>
    </source>
</evidence>
<feature type="transmembrane region" description="Helical" evidence="9">
    <location>
        <begin position="155"/>
        <end position="175"/>
    </location>
</feature>
<feature type="transmembrane region" description="Helical" evidence="9">
    <location>
        <begin position="125"/>
        <end position="143"/>
    </location>
</feature>
<keyword evidence="3" id="KW-0813">Transport</keyword>
<name>A0A6N7LQY8_9GAMM</name>
<keyword evidence="8 9" id="KW-0472">Membrane</keyword>
<dbReference type="GO" id="GO:0005886">
    <property type="term" value="C:plasma membrane"/>
    <property type="evidence" value="ECO:0007669"/>
    <property type="project" value="TreeGrafter"/>
</dbReference>
<dbReference type="AlphaFoldDB" id="A0A6N7LQY8"/>
<feature type="domain" description="Cation efflux protein transmembrane" evidence="10">
    <location>
        <begin position="22"/>
        <end position="209"/>
    </location>
</feature>
<keyword evidence="13" id="KW-1185">Reference proteome</keyword>
<dbReference type="PANTHER" id="PTHR11562:SF17">
    <property type="entry name" value="RE54080P-RELATED"/>
    <property type="match status" value="1"/>
</dbReference>
<comment type="subcellular location">
    <subcellularLocation>
        <location evidence="1">Membrane</location>
        <topology evidence="1">Multi-pass membrane protein</topology>
    </subcellularLocation>
</comment>
<organism evidence="12 13">
    <name type="scientific">Alcanivorax sediminis</name>
    <dbReference type="NCBI Taxonomy" id="2663008"/>
    <lineage>
        <taxon>Bacteria</taxon>
        <taxon>Pseudomonadati</taxon>
        <taxon>Pseudomonadota</taxon>
        <taxon>Gammaproteobacteria</taxon>
        <taxon>Oceanospirillales</taxon>
        <taxon>Alcanivoracaceae</taxon>
        <taxon>Alcanivorax</taxon>
    </lineage>
</organism>
<feature type="transmembrane region" description="Helical" evidence="9">
    <location>
        <begin position="86"/>
        <end position="105"/>
    </location>
</feature>
<keyword evidence="5" id="KW-0862">Zinc</keyword>
<dbReference type="InterPro" id="IPR058533">
    <property type="entry name" value="Cation_efflux_TM"/>
</dbReference>
<sequence length="304" mass="33603">MHGHPHSHGHHHHAEEEGRAIAVAFWLNFIFTIIEFVGGLMVNSVAILSDAVHDLGDTLAIGMGWALGKTSQRKADSKYSYGYQRLSVLAAVINALVLIVGSIFIISEAVPRLWAPEMPDATGMLWLAVLGVVVNGLGAWRLLRQSSMNASMIRWHLLEDVLGWLAVLVVSLVLMVWDVPILDPILSIGFTLFILFNVARNLWASLKVFLQAVPADVDVQALVAQLCEPRQVGGVHHVHVWSLDGEHHVFSAHVELQGAPPVEEVLALKQHFRQLVMDYGFAHSTIEFEWPEESCRHGEEGLAP</sequence>
<dbReference type="InterPro" id="IPR036837">
    <property type="entry name" value="Cation_efflux_CTD_sf"/>
</dbReference>
<evidence type="ECO:0000256" key="8">
    <source>
        <dbReference type="ARBA" id="ARBA00023136"/>
    </source>
</evidence>
<evidence type="ECO:0000313" key="12">
    <source>
        <dbReference type="EMBL" id="MQX52593.1"/>
    </source>
</evidence>
<evidence type="ECO:0000256" key="6">
    <source>
        <dbReference type="ARBA" id="ARBA00022989"/>
    </source>
</evidence>
<dbReference type="SUPFAM" id="SSF161111">
    <property type="entry name" value="Cation efflux protein transmembrane domain-like"/>
    <property type="match status" value="1"/>
</dbReference>
<evidence type="ECO:0000256" key="3">
    <source>
        <dbReference type="ARBA" id="ARBA00022448"/>
    </source>
</evidence>
<comment type="similarity">
    <text evidence="2">Belongs to the cation diffusion facilitator (CDF) transporter (TC 2.A.4) family. SLC30A subfamily.</text>
</comment>
<evidence type="ECO:0000313" key="13">
    <source>
        <dbReference type="Proteomes" id="UP000469421"/>
    </source>
</evidence>
<evidence type="ECO:0000256" key="7">
    <source>
        <dbReference type="ARBA" id="ARBA00023065"/>
    </source>
</evidence>
<accession>A0A6N7LQY8</accession>
<dbReference type="InterPro" id="IPR002524">
    <property type="entry name" value="Cation_efflux"/>
</dbReference>
<dbReference type="EMBL" id="WIRE01000001">
    <property type="protein sequence ID" value="MQX52593.1"/>
    <property type="molecule type" value="Genomic_DNA"/>
</dbReference>
<dbReference type="InterPro" id="IPR027470">
    <property type="entry name" value="Cation_efflux_CTD"/>
</dbReference>
<dbReference type="PANTHER" id="PTHR11562">
    <property type="entry name" value="CATION EFFLUX PROTEIN/ ZINC TRANSPORTER"/>
    <property type="match status" value="1"/>
</dbReference>
<feature type="domain" description="Cation efflux protein cytoplasmic" evidence="11">
    <location>
        <begin position="215"/>
        <end position="288"/>
    </location>
</feature>
<reference evidence="12 13" key="1">
    <citation type="submission" date="2019-10" db="EMBL/GenBank/DDBJ databases">
        <title>Alcanivorax sp.PA15-N-34 draft genome sequence.</title>
        <authorList>
            <person name="Liao X."/>
            <person name="Shao Z."/>
        </authorList>
    </citation>
    <scope>NUCLEOTIDE SEQUENCE [LARGE SCALE GENOMIC DNA]</scope>
    <source>
        <strain evidence="12 13">PA15-N-34</strain>
    </source>
</reference>
<dbReference type="Pfam" id="PF16916">
    <property type="entry name" value="ZT_dimer"/>
    <property type="match status" value="1"/>
</dbReference>
<keyword evidence="7" id="KW-0406">Ion transport</keyword>
<evidence type="ECO:0000256" key="4">
    <source>
        <dbReference type="ARBA" id="ARBA00022692"/>
    </source>
</evidence>
<dbReference type="InterPro" id="IPR050681">
    <property type="entry name" value="CDF/SLC30A"/>
</dbReference>
<gene>
    <name evidence="12" type="ORF">GFN93_04990</name>
</gene>
<keyword evidence="5" id="KW-0864">Zinc transport</keyword>
<evidence type="ECO:0000259" key="11">
    <source>
        <dbReference type="Pfam" id="PF16916"/>
    </source>
</evidence>
<feature type="transmembrane region" description="Helical" evidence="9">
    <location>
        <begin position="181"/>
        <end position="199"/>
    </location>
</feature>
<dbReference type="InterPro" id="IPR027469">
    <property type="entry name" value="Cation_efflux_TMD_sf"/>
</dbReference>
<evidence type="ECO:0000256" key="5">
    <source>
        <dbReference type="ARBA" id="ARBA00022906"/>
    </source>
</evidence>